<accession>A0A1J7J5J7</accession>
<dbReference type="PANTHER" id="PTHR11361:SF21">
    <property type="entry name" value="MUTS PROTEIN HOMOLOG 4"/>
    <property type="match status" value="1"/>
</dbReference>
<dbReference type="Gene3D" id="3.40.50.300">
    <property type="entry name" value="P-loop containing nucleotide triphosphate hydrolases"/>
    <property type="match status" value="1"/>
</dbReference>
<dbReference type="PANTHER" id="PTHR11361">
    <property type="entry name" value="DNA MISMATCH REPAIR PROTEIN MUTS FAMILY MEMBER"/>
    <property type="match status" value="1"/>
</dbReference>
<dbReference type="FunCoup" id="A0A1J7J5J7">
    <property type="interactions" value="340"/>
</dbReference>
<evidence type="ECO:0000313" key="13">
    <source>
        <dbReference type="Proteomes" id="UP000182658"/>
    </source>
</evidence>
<gene>
    <name evidence="12" type="ORF">CONLIGDRAFT_658467</name>
</gene>
<evidence type="ECO:0000256" key="5">
    <source>
        <dbReference type="ARBA" id="ARBA00023125"/>
    </source>
</evidence>
<dbReference type="InterPro" id="IPR007861">
    <property type="entry name" value="DNA_mismatch_repair_MutS_clamp"/>
</dbReference>
<evidence type="ECO:0000256" key="9">
    <source>
        <dbReference type="ARBA" id="ARBA00073774"/>
    </source>
</evidence>
<dbReference type="GO" id="GO:0006298">
    <property type="term" value="P:mismatch repair"/>
    <property type="evidence" value="ECO:0007669"/>
    <property type="project" value="InterPro"/>
</dbReference>
<dbReference type="GO" id="GO:0005524">
    <property type="term" value="F:ATP binding"/>
    <property type="evidence" value="ECO:0007669"/>
    <property type="project" value="UniProtKB-KW"/>
</dbReference>
<dbReference type="GO" id="GO:0140664">
    <property type="term" value="F:ATP-dependent DNA damage sensor activity"/>
    <property type="evidence" value="ECO:0007669"/>
    <property type="project" value="InterPro"/>
</dbReference>
<evidence type="ECO:0000256" key="6">
    <source>
        <dbReference type="ARBA" id="ARBA00023254"/>
    </source>
</evidence>
<reference evidence="12 13" key="1">
    <citation type="submission" date="2016-10" db="EMBL/GenBank/DDBJ databases">
        <title>Draft genome sequence of Coniochaeta ligniaria NRRL30616, a lignocellulolytic fungus for bioabatement of inhibitors in plant biomass hydrolysates.</title>
        <authorList>
            <consortium name="DOE Joint Genome Institute"/>
            <person name="Jimenez D.J."/>
            <person name="Hector R.E."/>
            <person name="Riley R."/>
            <person name="Sun H."/>
            <person name="Grigoriev I.V."/>
            <person name="Van Elsas J.D."/>
            <person name="Nichols N.N."/>
        </authorList>
    </citation>
    <scope>NUCLEOTIDE SEQUENCE [LARGE SCALE GENOMIC DNA]</scope>
    <source>
        <strain evidence="12 13">NRRL 30616</strain>
    </source>
</reference>
<dbReference type="GO" id="GO:0030983">
    <property type="term" value="F:mismatched DNA binding"/>
    <property type="evidence" value="ECO:0007669"/>
    <property type="project" value="InterPro"/>
</dbReference>
<keyword evidence="13" id="KW-1185">Reference proteome</keyword>
<dbReference type="OrthoDB" id="276261at2759"/>
<dbReference type="InterPro" id="IPR007696">
    <property type="entry name" value="DNA_mismatch_repair_MutS_core"/>
</dbReference>
<feature type="domain" description="DNA mismatch repair proteins mutS family" evidence="11">
    <location>
        <begin position="576"/>
        <end position="592"/>
    </location>
</feature>
<dbReference type="InterPro" id="IPR017261">
    <property type="entry name" value="DNA_mismatch_repair_MutS/MSH"/>
</dbReference>
<organism evidence="12 13">
    <name type="scientific">Coniochaeta ligniaria NRRL 30616</name>
    <dbReference type="NCBI Taxonomy" id="1408157"/>
    <lineage>
        <taxon>Eukaryota</taxon>
        <taxon>Fungi</taxon>
        <taxon>Dikarya</taxon>
        <taxon>Ascomycota</taxon>
        <taxon>Pezizomycotina</taxon>
        <taxon>Sordariomycetes</taxon>
        <taxon>Sordariomycetidae</taxon>
        <taxon>Coniochaetales</taxon>
        <taxon>Coniochaetaceae</taxon>
        <taxon>Coniochaeta</taxon>
    </lineage>
</organism>
<comment type="subunit">
    <text evidence="7">Heterodimer consisting of MSH2-MSH3 (MutS beta). Forms a ternary complex with MutL alpha (MLH1-PMS1).</text>
</comment>
<protein>
    <recommendedName>
        <fullName evidence="2 9">DNA mismatch repair protein MSH3</fullName>
    </recommendedName>
    <alternativeName>
        <fullName evidence="2 9">DNA mismatch repair protein MSH3</fullName>
    </alternativeName>
    <alternativeName>
        <fullName evidence="8">MutS protein homolog 3</fullName>
    </alternativeName>
</protein>
<dbReference type="InParanoid" id="A0A1J7J5J7"/>
<evidence type="ECO:0000256" key="8">
    <source>
        <dbReference type="ARBA" id="ARBA00029792"/>
    </source>
</evidence>
<dbReference type="InterPro" id="IPR027417">
    <property type="entry name" value="P-loop_NTPase"/>
</dbReference>
<evidence type="ECO:0000256" key="2">
    <source>
        <dbReference type="ARBA" id="ARBA00022151"/>
    </source>
</evidence>
<dbReference type="Proteomes" id="UP000182658">
    <property type="component" value="Unassembled WGS sequence"/>
</dbReference>
<evidence type="ECO:0000256" key="3">
    <source>
        <dbReference type="ARBA" id="ARBA00022741"/>
    </source>
</evidence>
<dbReference type="InterPro" id="IPR000432">
    <property type="entry name" value="DNA_mismatch_repair_MutS_C"/>
</dbReference>
<dbReference type="Gene3D" id="1.10.1420.10">
    <property type="match status" value="2"/>
</dbReference>
<sequence length="773" mass="87520">MCIIRRRNQICDTQFYIRTLHQIMVYEPSRILLVSTTFPPNPISTLYNMIAETFTSTPLVPLDRKHWSEQSGLEYLQTLAFRDDVEAIKVAIEGNFYATCALSAAMRYLDSEFSIRFAPHSLRIKYQSPEATMMIDLSAIASLELIQNLHHAKSKECLFGFLNQAQTPMGSRMLRANILQPYTKTDDIEPRYDALAELTTHEDMFHEVRKALHGFDDVEKLLTKLVILPVQGSLYHAEQAINNILIVKKFITSVAPVFESLLPARCILLGQIRETSRPEVIQPILNLINTIIDENATFVRTPLDLRHQRTYAVKSNINGLLDVARKTYKEATDDLYEYVAALNTEHDLAGEPRYDNTRKFFLRFRTADMEHRRIPDEFINRVRKKDYIECQTLKIVQLNQRISDSAVDVVNQSDKVVSELLVEVRRFAPEMFKVCESIALLDVLAAFGQIVTTQEYVRPVLSGNMAIRAARHPILEKVSSSSFIPNDYYATEQHYRFQIITGCNMSGKSTYIRTVALAQVMAQIGCFVPAEYASFPVIHNLFSRTTTDDCIEANMSTFSVEMREMAFILRNINGKSLAIIDELGRGTSTRDGLAIAISMAEALVQSGAFVFFATHFTDLAKILTDRPGVLNRHLATETTVTDDNVPKMTMLYKVESGPVREESYGITLAGAVGFPTRFLEVAQHVSTALREQAEVKKRNSGARKIVLKRKLILTLHESLQLGYNSNMDDGSLASYLRRLQDEFIQRMEENEAPEDEVENAGGSEVLVPESDSD</sequence>
<evidence type="ECO:0000259" key="11">
    <source>
        <dbReference type="PROSITE" id="PS00486"/>
    </source>
</evidence>
<dbReference type="PIRSF" id="PIRSF037677">
    <property type="entry name" value="DNA_mis_repair_Msh6"/>
    <property type="match status" value="1"/>
</dbReference>
<dbReference type="SMART" id="SM00533">
    <property type="entry name" value="MUTSd"/>
    <property type="match status" value="1"/>
</dbReference>
<dbReference type="Pfam" id="PF00488">
    <property type="entry name" value="MutS_V"/>
    <property type="match status" value="1"/>
</dbReference>
<dbReference type="STRING" id="1408157.A0A1J7J5J7"/>
<keyword evidence="3" id="KW-0547">Nucleotide-binding</keyword>
<evidence type="ECO:0000256" key="4">
    <source>
        <dbReference type="ARBA" id="ARBA00022840"/>
    </source>
</evidence>
<dbReference type="GO" id="GO:0005634">
    <property type="term" value="C:nucleus"/>
    <property type="evidence" value="ECO:0007669"/>
    <property type="project" value="TreeGrafter"/>
</dbReference>
<evidence type="ECO:0000256" key="1">
    <source>
        <dbReference type="ARBA" id="ARBA00007094"/>
    </source>
</evidence>
<dbReference type="EMBL" id="KV875093">
    <property type="protein sequence ID" value="OIW34643.1"/>
    <property type="molecule type" value="Genomic_DNA"/>
</dbReference>
<dbReference type="GO" id="GO:0007131">
    <property type="term" value="P:reciprocal meiotic recombination"/>
    <property type="evidence" value="ECO:0007669"/>
    <property type="project" value="TreeGrafter"/>
</dbReference>
<keyword evidence="5" id="KW-0238">DNA-binding</keyword>
<dbReference type="InterPro" id="IPR045076">
    <property type="entry name" value="MutS"/>
</dbReference>
<dbReference type="Pfam" id="PF05192">
    <property type="entry name" value="MutS_III"/>
    <property type="match status" value="1"/>
</dbReference>
<comment type="similarity">
    <text evidence="1">Belongs to the DNA mismatch repair MutS family. MSH3 subfamily.</text>
</comment>
<dbReference type="InterPro" id="IPR036187">
    <property type="entry name" value="DNA_mismatch_repair_MutS_sf"/>
</dbReference>
<evidence type="ECO:0000256" key="7">
    <source>
        <dbReference type="ARBA" id="ARBA00025902"/>
    </source>
</evidence>
<feature type="region of interest" description="Disordered" evidence="10">
    <location>
        <begin position="749"/>
        <end position="773"/>
    </location>
</feature>
<evidence type="ECO:0000313" key="12">
    <source>
        <dbReference type="EMBL" id="OIW34643.1"/>
    </source>
</evidence>
<dbReference type="AlphaFoldDB" id="A0A1J7J5J7"/>
<proteinExistence type="inferred from homology"/>
<dbReference type="FunFam" id="3.40.50.300:FF:000870">
    <property type="entry name" value="MutS protein homolog 4"/>
    <property type="match status" value="1"/>
</dbReference>
<keyword evidence="6" id="KW-0469">Meiosis</keyword>
<dbReference type="SMART" id="SM00534">
    <property type="entry name" value="MUTSac"/>
    <property type="match status" value="1"/>
</dbReference>
<keyword evidence="4" id="KW-0067">ATP-binding</keyword>
<dbReference type="Pfam" id="PF05190">
    <property type="entry name" value="MutS_IV"/>
    <property type="match status" value="1"/>
</dbReference>
<dbReference type="SUPFAM" id="SSF52540">
    <property type="entry name" value="P-loop containing nucleoside triphosphate hydrolases"/>
    <property type="match status" value="1"/>
</dbReference>
<dbReference type="PROSITE" id="PS00486">
    <property type="entry name" value="DNA_MISMATCH_REPAIR_2"/>
    <property type="match status" value="1"/>
</dbReference>
<name>A0A1J7J5J7_9PEZI</name>
<evidence type="ECO:0000256" key="10">
    <source>
        <dbReference type="SAM" id="MobiDB-lite"/>
    </source>
</evidence>
<dbReference type="SUPFAM" id="SSF48334">
    <property type="entry name" value="DNA repair protein MutS, domain III"/>
    <property type="match status" value="1"/>
</dbReference>